<name>A0A542XI97_SALAC</name>
<feature type="compositionally biased region" description="Basic and acidic residues" evidence="1">
    <location>
        <begin position="76"/>
        <end position="93"/>
    </location>
</feature>
<dbReference type="Proteomes" id="UP000315983">
    <property type="component" value="Unassembled WGS sequence"/>
</dbReference>
<dbReference type="AlphaFoldDB" id="A0A542XI97"/>
<feature type="region of interest" description="Disordered" evidence="1">
    <location>
        <begin position="72"/>
        <end position="93"/>
    </location>
</feature>
<accession>A0A542XI97</accession>
<dbReference type="Proteomes" id="UP000677457">
    <property type="component" value="Unassembled WGS sequence"/>
</dbReference>
<gene>
    <name evidence="3" type="ORF">FB564_0625</name>
    <name evidence="2" type="ORF">Sar04_21410</name>
</gene>
<proteinExistence type="predicted"/>
<protein>
    <submittedName>
        <fullName evidence="3">Uncharacterized protein</fullName>
    </submittedName>
</protein>
<dbReference type="EMBL" id="BOQM01000011">
    <property type="protein sequence ID" value="GIM85218.1"/>
    <property type="molecule type" value="Genomic_DNA"/>
</dbReference>
<dbReference type="GeneID" id="93769973"/>
<reference evidence="3 4" key="1">
    <citation type="submission" date="2019-06" db="EMBL/GenBank/DDBJ databases">
        <title>Sequencing the genomes of 1000 actinobacteria strains.</title>
        <authorList>
            <person name="Klenk H.-P."/>
        </authorList>
    </citation>
    <scope>NUCLEOTIDE SEQUENCE [LARGE SCALE GENOMIC DNA]</scope>
    <source>
        <strain evidence="3 4">DSM 44819</strain>
    </source>
</reference>
<evidence type="ECO:0000256" key="1">
    <source>
        <dbReference type="SAM" id="MobiDB-lite"/>
    </source>
</evidence>
<dbReference type="EMBL" id="VFOL01000001">
    <property type="protein sequence ID" value="TQL35574.1"/>
    <property type="molecule type" value="Genomic_DNA"/>
</dbReference>
<evidence type="ECO:0000313" key="4">
    <source>
        <dbReference type="Proteomes" id="UP000315983"/>
    </source>
</evidence>
<reference evidence="2 5" key="2">
    <citation type="submission" date="2021-03" db="EMBL/GenBank/DDBJ databases">
        <title>Whole genome shotgun sequence of Salinispora arenicola NBRC 105043.</title>
        <authorList>
            <person name="Komaki H."/>
            <person name="Tamura T."/>
        </authorList>
    </citation>
    <scope>NUCLEOTIDE SEQUENCE [LARGE SCALE GENOMIC DNA]</scope>
    <source>
        <strain evidence="2 5">NBRC 105043</strain>
    </source>
</reference>
<evidence type="ECO:0000313" key="5">
    <source>
        <dbReference type="Proteomes" id="UP000677457"/>
    </source>
</evidence>
<evidence type="ECO:0000313" key="2">
    <source>
        <dbReference type="EMBL" id="GIM85218.1"/>
    </source>
</evidence>
<organism evidence="3 4">
    <name type="scientific">Salinispora arenicola</name>
    <dbReference type="NCBI Taxonomy" id="168697"/>
    <lineage>
        <taxon>Bacteria</taxon>
        <taxon>Bacillati</taxon>
        <taxon>Actinomycetota</taxon>
        <taxon>Actinomycetes</taxon>
        <taxon>Micromonosporales</taxon>
        <taxon>Micromonosporaceae</taxon>
        <taxon>Salinispora</taxon>
    </lineage>
</organism>
<evidence type="ECO:0000313" key="3">
    <source>
        <dbReference type="EMBL" id="TQL35574.1"/>
    </source>
</evidence>
<sequence>MTTDAAYRTNRTARPDGADTWAVLLPPGRYEAERLVHHDTLELTGAGGPRPRAGDQVAVLADEPSRLVALGQVTDAGDRRPEVPEDPQPERDEPRLVITYTRRSFDTPVPADALTVDGPITPLHPTAFQALADQLGPPPPRQPWMVSLNLPIEATSPAEAVREFWAYVQELGPRELPAFVWPSGDELAMQVFVLGAEANQDPEEDD</sequence>
<dbReference type="RefSeq" id="WP_018586630.1">
    <property type="nucleotide sequence ID" value="NZ_BOQM01000011.1"/>
</dbReference>
<keyword evidence="5" id="KW-1185">Reference proteome</keyword>
<comment type="caution">
    <text evidence="3">The sequence shown here is derived from an EMBL/GenBank/DDBJ whole genome shotgun (WGS) entry which is preliminary data.</text>
</comment>